<feature type="compositionally biased region" description="Polar residues" evidence="1">
    <location>
        <begin position="51"/>
        <end position="67"/>
    </location>
</feature>
<evidence type="ECO:0000256" key="1">
    <source>
        <dbReference type="SAM" id="MobiDB-lite"/>
    </source>
</evidence>
<reference evidence="2 3" key="1">
    <citation type="submission" date="2024-01" db="EMBL/GenBank/DDBJ databases">
        <title>The genomes of 5 underutilized Papilionoideae crops provide insights into root nodulation and disease resistance.</title>
        <authorList>
            <person name="Yuan L."/>
        </authorList>
    </citation>
    <scope>NUCLEOTIDE SEQUENCE [LARGE SCALE GENOMIC DNA]</scope>
    <source>
        <strain evidence="2">LY-2023</strain>
        <tissue evidence="2">Leaf</tissue>
    </source>
</reference>
<accession>A0AAN9K4U1</accession>
<evidence type="ECO:0000313" key="3">
    <source>
        <dbReference type="Proteomes" id="UP001359559"/>
    </source>
</evidence>
<dbReference type="Proteomes" id="UP001359559">
    <property type="component" value="Unassembled WGS sequence"/>
</dbReference>
<name>A0AAN9K4U1_CLITE</name>
<keyword evidence="3" id="KW-1185">Reference proteome</keyword>
<proteinExistence type="predicted"/>
<feature type="region of interest" description="Disordered" evidence="1">
    <location>
        <begin position="51"/>
        <end position="73"/>
    </location>
</feature>
<dbReference type="EMBL" id="JAYKXN010000002">
    <property type="protein sequence ID" value="KAK7309991.1"/>
    <property type="molecule type" value="Genomic_DNA"/>
</dbReference>
<protein>
    <submittedName>
        <fullName evidence="2">Uncharacterized protein</fullName>
    </submittedName>
</protein>
<evidence type="ECO:0000313" key="2">
    <source>
        <dbReference type="EMBL" id="KAK7309991.1"/>
    </source>
</evidence>
<gene>
    <name evidence="2" type="ORF">RJT34_07170</name>
</gene>
<organism evidence="2 3">
    <name type="scientific">Clitoria ternatea</name>
    <name type="common">Butterfly pea</name>
    <dbReference type="NCBI Taxonomy" id="43366"/>
    <lineage>
        <taxon>Eukaryota</taxon>
        <taxon>Viridiplantae</taxon>
        <taxon>Streptophyta</taxon>
        <taxon>Embryophyta</taxon>
        <taxon>Tracheophyta</taxon>
        <taxon>Spermatophyta</taxon>
        <taxon>Magnoliopsida</taxon>
        <taxon>eudicotyledons</taxon>
        <taxon>Gunneridae</taxon>
        <taxon>Pentapetalae</taxon>
        <taxon>rosids</taxon>
        <taxon>fabids</taxon>
        <taxon>Fabales</taxon>
        <taxon>Fabaceae</taxon>
        <taxon>Papilionoideae</taxon>
        <taxon>50 kb inversion clade</taxon>
        <taxon>NPAAA clade</taxon>
        <taxon>indigoferoid/millettioid clade</taxon>
        <taxon>Phaseoleae</taxon>
        <taxon>Clitoria</taxon>
    </lineage>
</organism>
<dbReference type="AlphaFoldDB" id="A0AAN9K4U1"/>
<sequence>MDNMSQHWVTLTGLDPEVEMKVYKEEIMCGLREKSLSFPNLDKETTVNAMVNTDTMRSNPMIRQTPETKPPPMVNEVLGQHQNLSNTKKDDKAKTFEISDSESLALASTDSGTLTGIGVDYIDIAKYDKLAIFLEARVEEL</sequence>
<comment type="caution">
    <text evidence="2">The sequence shown here is derived from an EMBL/GenBank/DDBJ whole genome shotgun (WGS) entry which is preliminary data.</text>
</comment>